<dbReference type="InterPro" id="IPR003163">
    <property type="entry name" value="Tscrpt_reg_HTH_APSES-type"/>
</dbReference>
<name>A0AAD9SWI8_9HELO</name>
<dbReference type="Proteomes" id="UP001285354">
    <property type="component" value="Unassembled WGS sequence"/>
</dbReference>
<dbReference type="SMART" id="SM01252">
    <property type="entry name" value="KilA-N"/>
    <property type="match status" value="1"/>
</dbReference>
<keyword evidence="2" id="KW-0749">Sporulation</keyword>
<evidence type="ECO:0000256" key="2">
    <source>
        <dbReference type="ARBA" id="ARBA00022969"/>
    </source>
</evidence>
<dbReference type="InterPro" id="IPR036887">
    <property type="entry name" value="HTH_APSES_sf"/>
</dbReference>
<evidence type="ECO:0000259" key="8">
    <source>
        <dbReference type="PROSITE" id="PS51299"/>
    </source>
</evidence>
<keyword evidence="4" id="KW-0238">DNA-binding</keyword>
<keyword evidence="10" id="KW-1185">Reference proteome</keyword>
<evidence type="ECO:0000256" key="5">
    <source>
        <dbReference type="ARBA" id="ARBA00023163"/>
    </source>
</evidence>
<keyword evidence="3" id="KW-0805">Transcription regulation</keyword>
<dbReference type="AlphaFoldDB" id="A0AAD9SWI8"/>
<dbReference type="GO" id="GO:0005634">
    <property type="term" value="C:nucleus"/>
    <property type="evidence" value="ECO:0007669"/>
    <property type="project" value="TreeGrafter"/>
</dbReference>
<dbReference type="PANTHER" id="PTHR47792">
    <property type="entry name" value="PROTEIN SOK2-RELATED"/>
    <property type="match status" value="1"/>
</dbReference>
<feature type="domain" description="HTH APSES-type" evidence="8">
    <location>
        <begin position="133"/>
        <end position="240"/>
    </location>
</feature>
<dbReference type="Pfam" id="PF04383">
    <property type="entry name" value="KilA-N"/>
    <property type="match status" value="1"/>
</dbReference>
<evidence type="ECO:0000256" key="1">
    <source>
        <dbReference type="ARBA" id="ARBA00007247"/>
    </source>
</evidence>
<dbReference type="GO" id="GO:0048315">
    <property type="term" value="P:conidium formation"/>
    <property type="evidence" value="ECO:0007669"/>
    <property type="project" value="UniProtKB-KW"/>
</dbReference>
<dbReference type="PANTHER" id="PTHR47792:SF1">
    <property type="entry name" value="PROTEIN SOK2-RELATED"/>
    <property type="match status" value="1"/>
</dbReference>
<protein>
    <recommendedName>
        <fullName evidence="8">HTH APSES-type domain-containing protein</fullName>
    </recommendedName>
</protein>
<dbReference type="SUPFAM" id="SSF54616">
    <property type="entry name" value="DNA-binding domain of Mlu1-box binding protein MBP1"/>
    <property type="match status" value="1"/>
</dbReference>
<keyword evidence="6" id="KW-0183">Conidiation</keyword>
<evidence type="ECO:0000256" key="4">
    <source>
        <dbReference type="ARBA" id="ARBA00023125"/>
    </source>
</evidence>
<organism evidence="9 10">
    <name type="scientific">Diplocarpon rosae</name>
    <dbReference type="NCBI Taxonomy" id="946125"/>
    <lineage>
        <taxon>Eukaryota</taxon>
        <taxon>Fungi</taxon>
        <taxon>Dikarya</taxon>
        <taxon>Ascomycota</taxon>
        <taxon>Pezizomycotina</taxon>
        <taxon>Leotiomycetes</taxon>
        <taxon>Helotiales</taxon>
        <taxon>Drepanopezizaceae</taxon>
        <taxon>Diplocarpon</taxon>
    </lineage>
</organism>
<dbReference type="InterPro" id="IPR018004">
    <property type="entry name" value="KilA/APSES_HTH"/>
</dbReference>
<proteinExistence type="inferred from homology"/>
<evidence type="ECO:0000256" key="6">
    <source>
        <dbReference type="ARBA" id="ARBA00023321"/>
    </source>
</evidence>
<sequence length="282" mass="31183">MASEEPFLHVSPYGPPTYQGSPQPYSLQQPEAPQHQSQEDQTSNQYPQYSYNIRLSYPQDPSTSYPPLPGQSQAQRLPPMTMLGQENGDYIQQGMNVDTTGQIAPLGAKPRVTATLWEDEGTLCFQVDINGTCVARREGDIMIPPSFPPPFVNFEILMPQKDNHMINGTKLLNVAGMTRGRRDGLLKSEKQKHVVKIGPMHLKGVWIPYERALDFANKEKITERLYPLFVHNISALLYHPNNRAGYPPEAHVPRSQESPHNAGLGGPFSNAVGAVSAGQPGS</sequence>
<reference evidence="9" key="1">
    <citation type="submission" date="2023-06" db="EMBL/GenBank/DDBJ databases">
        <title>Draft genome of Marssonina rosae.</title>
        <authorList>
            <person name="Cheng Q."/>
        </authorList>
    </citation>
    <scope>NUCLEOTIDE SEQUENCE</scope>
    <source>
        <strain evidence="9">R4</strain>
    </source>
</reference>
<gene>
    <name evidence="9" type="ORF">QTJ16_006015</name>
</gene>
<dbReference type="GO" id="GO:0003700">
    <property type="term" value="F:DNA-binding transcription factor activity"/>
    <property type="evidence" value="ECO:0007669"/>
    <property type="project" value="TreeGrafter"/>
</dbReference>
<comment type="caution">
    <text evidence="9">The sequence shown here is derived from an EMBL/GenBank/DDBJ whole genome shotgun (WGS) entry which is preliminary data.</text>
</comment>
<dbReference type="GO" id="GO:0030435">
    <property type="term" value="P:sporulation resulting in formation of a cellular spore"/>
    <property type="evidence" value="ECO:0007669"/>
    <property type="project" value="UniProtKB-KW"/>
</dbReference>
<feature type="region of interest" description="Disordered" evidence="7">
    <location>
        <begin position="1"/>
        <end position="75"/>
    </location>
</feature>
<evidence type="ECO:0000313" key="9">
    <source>
        <dbReference type="EMBL" id="KAK2624822.1"/>
    </source>
</evidence>
<dbReference type="GO" id="GO:0043565">
    <property type="term" value="F:sequence-specific DNA binding"/>
    <property type="evidence" value="ECO:0007669"/>
    <property type="project" value="TreeGrafter"/>
</dbReference>
<dbReference type="PROSITE" id="PS51299">
    <property type="entry name" value="HTH_APSES"/>
    <property type="match status" value="1"/>
</dbReference>
<keyword evidence="5" id="KW-0804">Transcription</keyword>
<comment type="similarity">
    <text evidence="1">Belongs to the EFG1/PHD1/stuA family.</text>
</comment>
<dbReference type="GO" id="GO:0045944">
    <property type="term" value="P:positive regulation of transcription by RNA polymerase II"/>
    <property type="evidence" value="ECO:0007669"/>
    <property type="project" value="TreeGrafter"/>
</dbReference>
<accession>A0AAD9SWI8</accession>
<evidence type="ECO:0000256" key="7">
    <source>
        <dbReference type="SAM" id="MobiDB-lite"/>
    </source>
</evidence>
<evidence type="ECO:0000256" key="3">
    <source>
        <dbReference type="ARBA" id="ARBA00023015"/>
    </source>
</evidence>
<dbReference type="InterPro" id="IPR029790">
    <property type="entry name" value="EFG1/Phd1/StuA"/>
</dbReference>
<feature type="compositionally biased region" description="Polar residues" evidence="7">
    <location>
        <begin position="18"/>
        <end position="63"/>
    </location>
</feature>
<dbReference type="EMBL" id="JAUBYV010000009">
    <property type="protein sequence ID" value="KAK2624822.1"/>
    <property type="molecule type" value="Genomic_DNA"/>
</dbReference>
<dbReference type="Gene3D" id="3.10.260.10">
    <property type="entry name" value="Transcription regulator HTH, APSES-type DNA-binding domain"/>
    <property type="match status" value="1"/>
</dbReference>
<evidence type="ECO:0000313" key="10">
    <source>
        <dbReference type="Proteomes" id="UP001285354"/>
    </source>
</evidence>
<feature type="region of interest" description="Disordered" evidence="7">
    <location>
        <begin position="247"/>
        <end position="282"/>
    </location>
</feature>